<keyword evidence="4 7" id="KW-0573">Peptidoglycan synthesis</keyword>
<dbReference type="PANTHER" id="PTHR21198">
    <property type="entry name" value="GLUTAMATE RACEMASE"/>
    <property type="match status" value="1"/>
</dbReference>
<evidence type="ECO:0000256" key="7">
    <source>
        <dbReference type="HAMAP-Rule" id="MF_00258"/>
    </source>
</evidence>
<evidence type="ECO:0000313" key="9">
    <source>
        <dbReference type="Proteomes" id="UP000077654"/>
    </source>
</evidence>
<evidence type="ECO:0000256" key="6">
    <source>
        <dbReference type="ARBA" id="ARBA00023316"/>
    </source>
</evidence>
<dbReference type="InterPro" id="IPR018187">
    <property type="entry name" value="Asp/Glu_racemase_AS_1"/>
</dbReference>
<keyword evidence="5 7" id="KW-0413">Isomerase</keyword>
<dbReference type="EMBL" id="CP011299">
    <property type="protein sequence ID" value="ANF17324.1"/>
    <property type="molecule type" value="Genomic_DNA"/>
</dbReference>
<accession>A0A172WEC8</accession>
<reference evidence="8 9" key="1">
    <citation type="submission" date="2015-04" db="EMBL/GenBank/DDBJ databases">
        <title>Buchnera aphidicola assembly.</title>
        <authorList>
            <person name="Zhang Y."/>
        </authorList>
    </citation>
    <scope>NUCLEOTIDE SEQUENCE [LARGE SCALE GENOMIC DNA]</scope>
    <source>
        <strain evidence="8 9">SC</strain>
    </source>
</reference>
<feature type="active site" description="Proton donor/acceptor" evidence="7">
    <location>
        <position position="69"/>
    </location>
</feature>
<feature type="binding site" evidence="7">
    <location>
        <begin position="5"/>
        <end position="6"/>
    </location>
    <ligand>
        <name>substrate</name>
    </ligand>
</feature>
<keyword evidence="9" id="KW-1185">Reference proteome</keyword>
<comment type="catalytic activity">
    <reaction evidence="1 7">
        <text>L-glutamate = D-glutamate</text>
        <dbReference type="Rhea" id="RHEA:12813"/>
        <dbReference type="ChEBI" id="CHEBI:29985"/>
        <dbReference type="ChEBI" id="CHEBI:29986"/>
        <dbReference type="EC" id="5.1.1.3"/>
    </reaction>
</comment>
<feature type="binding site" evidence="7">
    <location>
        <begin position="37"/>
        <end position="38"/>
    </location>
    <ligand>
        <name>substrate</name>
    </ligand>
</feature>
<dbReference type="InterPro" id="IPR015942">
    <property type="entry name" value="Asp/Glu/hydantoin_racemase"/>
</dbReference>
<dbReference type="GO" id="GO:0008360">
    <property type="term" value="P:regulation of cell shape"/>
    <property type="evidence" value="ECO:0007669"/>
    <property type="project" value="UniProtKB-KW"/>
</dbReference>
<evidence type="ECO:0000256" key="2">
    <source>
        <dbReference type="ARBA" id="ARBA00013090"/>
    </source>
</evidence>
<dbReference type="UniPathway" id="UPA00219"/>
<dbReference type="PROSITE" id="PS00923">
    <property type="entry name" value="ASP_GLU_RACEMASE_1"/>
    <property type="match status" value="1"/>
</dbReference>
<dbReference type="GO" id="GO:0071555">
    <property type="term" value="P:cell wall organization"/>
    <property type="evidence" value="ECO:0007669"/>
    <property type="project" value="UniProtKB-KW"/>
</dbReference>
<dbReference type="InterPro" id="IPR001920">
    <property type="entry name" value="Asp/Glu_race"/>
</dbReference>
<protein>
    <recommendedName>
        <fullName evidence="2 7">Glutamate racemase</fullName>
        <ecNumber evidence="2 7">5.1.1.3</ecNumber>
    </recommendedName>
</protein>
<dbReference type="InterPro" id="IPR004391">
    <property type="entry name" value="Glu_race"/>
</dbReference>
<dbReference type="PATRIC" id="fig|118110.3.peg.511"/>
<comment type="similarity">
    <text evidence="7">Belongs to the aspartate/glutamate racemases family.</text>
</comment>
<dbReference type="GO" id="GO:0008881">
    <property type="term" value="F:glutamate racemase activity"/>
    <property type="evidence" value="ECO:0007669"/>
    <property type="project" value="UniProtKB-UniRule"/>
</dbReference>
<keyword evidence="3 7" id="KW-0133">Cell shape</keyword>
<evidence type="ECO:0000256" key="3">
    <source>
        <dbReference type="ARBA" id="ARBA00022960"/>
    </source>
</evidence>
<organism evidence="8 9">
    <name type="scientific">Buchnera aphidicola subsp. Schlechtendalia chinensis</name>
    <dbReference type="NCBI Taxonomy" id="118110"/>
    <lineage>
        <taxon>Bacteria</taxon>
        <taxon>Pseudomonadati</taxon>
        <taxon>Pseudomonadota</taxon>
        <taxon>Gammaproteobacteria</taxon>
        <taxon>Enterobacterales</taxon>
        <taxon>Erwiniaceae</taxon>
        <taxon>Buchnera</taxon>
    </lineage>
</organism>
<keyword evidence="6 7" id="KW-0961">Cell wall biogenesis/degradation</keyword>
<evidence type="ECO:0000313" key="8">
    <source>
        <dbReference type="EMBL" id="ANF17324.1"/>
    </source>
</evidence>
<evidence type="ECO:0000256" key="4">
    <source>
        <dbReference type="ARBA" id="ARBA00022984"/>
    </source>
</evidence>
<dbReference type="PANTHER" id="PTHR21198:SF2">
    <property type="entry name" value="GLUTAMATE RACEMASE"/>
    <property type="match status" value="1"/>
</dbReference>
<evidence type="ECO:0000256" key="1">
    <source>
        <dbReference type="ARBA" id="ARBA00001602"/>
    </source>
</evidence>
<evidence type="ECO:0000256" key="5">
    <source>
        <dbReference type="ARBA" id="ARBA00023235"/>
    </source>
</evidence>
<dbReference type="STRING" id="118110.XW81_02570"/>
<dbReference type="AlphaFoldDB" id="A0A172WEC8"/>
<dbReference type="GO" id="GO:0009252">
    <property type="term" value="P:peptidoglycan biosynthetic process"/>
    <property type="evidence" value="ECO:0007669"/>
    <property type="project" value="UniProtKB-UniRule"/>
</dbReference>
<proteinExistence type="inferred from homology"/>
<name>A0A172WEC8_BUCSC</name>
<feature type="binding site" evidence="7">
    <location>
        <begin position="70"/>
        <end position="71"/>
    </location>
    <ligand>
        <name>substrate</name>
    </ligand>
</feature>
<comment type="function">
    <text evidence="7">Provides the (R)-glutamate required for cell wall biosynthesis.</text>
</comment>
<dbReference type="Gene3D" id="3.40.50.1860">
    <property type="match status" value="2"/>
</dbReference>
<gene>
    <name evidence="7" type="primary">murI</name>
    <name evidence="8" type="ORF">XW81_02570</name>
</gene>
<dbReference type="EC" id="5.1.1.3" evidence="2 7"/>
<dbReference type="SUPFAM" id="SSF53681">
    <property type="entry name" value="Aspartate/glutamate racemase"/>
    <property type="match status" value="2"/>
</dbReference>
<dbReference type="Proteomes" id="UP000077654">
    <property type="component" value="Chromosome"/>
</dbReference>
<comment type="pathway">
    <text evidence="7">Cell wall biogenesis; peptidoglycan biosynthesis.</text>
</comment>
<dbReference type="Pfam" id="PF01177">
    <property type="entry name" value="Asp_Glu_race"/>
    <property type="match status" value="1"/>
</dbReference>
<dbReference type="HAMAP" id="MF_00258">
    <property type="entry name" value="Glu_racemase"/>
    <property type="match status" value="1"/>
</dbReference>
<feature type="binding site" evidence="7">
    <location>
        <begin position="182"/>
        <end position="183"/>
    </location>
    <ligand>
        <name>substrate</name>
    </ligand>
</feature>
<sequence>MLILDSGLGGLSIYKKIKNNFKNANFIYVCDNAAFPYGTKKESFIISRCLKIISTIATRENITLAILACNTASVTSLLILRNKFNFPIIGIIPNIKKAIKTTKNKTIGLLATRTTIYNKNIQNLIKFYAPRIIIKTLHNEKLIKITEEELKKKTNSMKLIKKTLNSWITSIEAPDTIILGCTHFYFIKHKIKKLFLNKINIIDSNVLISKKLHKILNNNFVKNENIAYLSRTSKKDKDLLNVFKKYDFIKFKKIELY</sequence>
<feature type="active site" description="Proton donor/acceptor" evidence="7">
    <location>
        <position position="181"/>
    </location>
</feature>
<dbReference type="NCBIfam" id="TIGR00067">
    <property type="entry name" value="glut_race"/>
    <property type="match status" value="1"/>
</dbReference>